<dbReference type="GO" id="GO:0005634">
    <property type="term" value="C:nucleus"/>
    <property type="evidence" value="ECO:0007669"/>
    <property type="project" value="TreeGrafter"/>
</dbReference>
<dbReference type="Pfam" id="PF00069">
    <property type="entry name" value="Pkinase"/>
    <property type="match status" value="1"/>
</dbReference>
<keyword evidence="2 8" id="KW-0723">Serine/threonine-protein kinase</keyword>
<dbReference type="FunFam" id="1.10.510.10:FF:000571">
    <property type="entry name" value="Maternal embryonic leucine zipper kinase"/>
    <property type="match status" value="1"/>
</dbReference>
<evidence type="ECO:0000256" key="8">
    <source>
        <dbReference type="RuleBase" id="RU000304"/>
    </source>
</evidence>
<dbReference type="SUPFAM" id="SSF56112">
    <property type="entry name" value="Protein kinase-like (PK-like)"/>
    <property type="match status" value="1"/>
</dbReference>
<proteinExistence type="inferred from homology"/>
<keyword evidence="4 7" id="KW-0547">Nucleotide-binding</keyword>
<dbReference type="OMA" id="YLETCCG"/>
<keyword evidence="6 7" id="KW-0067">ATP-binding</keyword>
<evidence type="ECO:0000256" key="6">
    <source>
        <dbReference type="ARBA" id="ARBA00022840"/>
    </source>
</evidence>
<evidence type="ECO:0000313" key="10">
    <source>
        <dbReference type="EMBL" id="KHN76649.1"/>
    </source>
</evidence>
<dbReference type="InterPro" id="IPR017441">
    <property type="entry name" value="Protein_kinase_ATP_BS"/>
</dbReference>
<evidence type="ECO:0000256" key="1">
    <source>
        <dbReference type="ARBA" id="ARBA00001946"/>
    </source>
</evidence>
<dbReference type="GO" id="GO:0035556">
    <property type="term" value="P:intracellular signal transduction"/>
    <property type="evidence" value="ECO:0007669"/>
    <property type="project" value="TreeGrafter"/>
</dbReference>
<evidence type="ECO:0000313" key="11">
    <source>
        <dbReference type="Proteomes" id="UP000031036"/>
    </source>
</evidence>
<dbReference type="InterPro" id="IPR000719">
    <property type="entry name" value="Prot_kinase_dom"/>
</dbReference>
<keyword evidence="5 10" id="KW-0418">Kinase</keyword>
<dbReference type="PANTHER" id="PTHR24342:SF14">
    <property type="entry name" value="DEATH-ASSOCIATED PROTEIN KINASE DAPK-1"/>
    <property type="match status" value="1"/>
</dbReference>
<accession>A0A0B2V584</accession>
<dbReference type="STRING" id="6265.A0A0B2V584"/>
<gene>
    <name evidence="10" type="primary">dapk-1</name>
    <name evidence="10" type="ORF">Tcan_14963</name>
</gene>
<evidence type="ECO:0000259" key="9">
    <source>
        <dbReference type="PROSITE" id="PS50011"/>
    </source>
</evidence>
<dbReference type="Gene3D" id="3.30.200.20">
    <property type="entry name" value="Phosphorylase Kinase, domain 1"/>
    <property type="match status" value="1"/>
</dbReference>
<evidence type="ECO:0000256" key="4">
    <source>
        <dbReference type="ARBA" id="ARBA00022741"/>
    </source>
</evidence>
<organism evidence="10 11">
    <name type="scientific">Toxocara canis</name>
    <name type="common">Canine roundworm</name>
    <dbReference type="NCBI Taxonomy" id="6265"/>
    <lineage>
        <taxon>Eukaryota</taxon>
        <taxon>Metazoa</taxon>
        <taxon>Ecdysozoa</taxon>
        <taxon>Nematoda</taxon>
        <taxon>Chromadorea</taxon>
        <taxon>Rhabditida</taxon>
        <taxon>Spirurina</taxon>
        <taxon>Ascaridomorpha</taxon>
        <taxon>Ascaridoidea</taxon>
        <taxon>Toxocaridae</taxon>
        <taxon>Toxocara</taxon>
    </lineage>
</organism>
<dbReference type="InterPro" id="IPR011009">
    <property type="entry name" value="Kinase-like_dom_sf"/>
</dbReference>
<dbReference type="AlphaFoldDB" id="A0A0B2V584"/>
<dbReference type="PROSITE" id="PS50011">
    <property type="entry name" value="PROTEIN_KINASE_DOM"/>
    <property type="match status" value="1"/>
</dbReference>
<evidence type="ECO:0000256" key="3">
    <source>
        <dbReference type="ARBA" id="ARBA00022679"/>
    </source>
</evidence>
<dbReference type="InterPro" id="IPR008271">
    <property type="entry name" value="Ser/Thr_kinase_AS"/>
</dbReference>
<keyword evidence="11" id="KW-1185">Reference proteome</keyword>
<reference evidence="10 11" key="1">
    <citation type="submission" date="2014-11" db="EMBL/GenBank/DDBJ databases">
        <title>Genetic blueprint of the zoonotic pathogen Toxocara canis.</title>
        <authorList>
            <person name="Zhu X.-Q."/>
            <person name="Korhonen P.K."/>
            <person name="Cai H."/>
            <person name="Young N.D."/>
            <person name="Nejsum P."/>
            <person name="von Samson-Himmelstjerna G."/>
            <person name="Boag P.R."/>
            <person name="Tan P."/>
            <person name="Li Q."/>
            <person name="Min J."/>
            <person name="Yang Y."/>
            <person name="Wang X."/>
            <person name="Fang X."/>
            <person name="Hall R.S."/>
            <person name="Hofmann A."/>
            <person name="Sternberg P.W."/>
            <person name="Jex A.R."/>
            <person name="Gasser R.B."/>
        </authorList>
    </citation>
    <scope>NUCLEOTIDE SEQUENCE [LARGE SCALE GENOMIC DNA]</scope>
    <source>
        <strain evidence="10">PN_DK_2014</strain>
    </source>
</reference>
<protein>
    <submittedName>
        <fullName evidence="10">Death-associated protein kinase dapk-1</fullName>
    </submittedName>
</protein>
<comment type="cofactor">
    <cofactor evidence="1">
        <name>Mg(2+)</name>
        <dbReference type="ChEBI" id="CHEBI:18420"/>
    </cofactor>
</comment>
<dbReference type="GO" id="GO:0004674">
    <property type="term" value="F:protein serine/threonine kinase activity"/>
    <property type="evidence" value="ECO:0007669"/>
    <property type="project" value="UniProtKB-KW"/>
</dbReference>
<sequence length="407" mass="46458">MREDIRRQMSSATTADIPTMRFNEESFEQRFEIGEELGNGQFALVRKVTKRSTGEQFAAKFIRKRRYATSRRGVTRVNIEREVDVLRAVGGHENTIELFDVYETPTEVILLLELVSGGELFDHVCAKEYLDEAEAAAFIKQILLGIRHLHQQHIVHLDIKPENVMLRRKGEPKIKLIDFGLSRRILPGTIVKDMIGTPEFVAPEVVNYEPLSPATDMWALGVVTYILLSGGSPFLGETREETFVNISAVNYHFSERYFENTSAQAKDFIARLFVRDARKRASVDECLRHPWIRGVSSRYSCSEWENLDENSRAVDIVIACNRITANARSALRKASESGRPIESRFDPISFVMRNGSESAGFVERTMSSLCDVVRMVFFTELVTHESKRRRLPVAGRRSSVSHFYSIR</sequence>
<dbReference type="GO" id="GO:0043065">
    <property type="term" value="P:positive regulation of apoptotic process"/>
    <property type="evidence" value="ECO:0007669"/>
    <property type="project" value="TreeGrafter"/>
</dbReference>
<dbReference type="GO" id="GO:0005524">
    <property type="term" value="F:ATP binding"/>
    <property type="evidence" value="ECO:0007669"/>
    <property type="project" value="UniProtKB-UniRule"/>
</dbReference>
<dbReference type="PROSITE" id="PS00107">
    <property type="entry name" value="PROTEIN_KINASE_ATP"/>
    <property type="match status" value="1"/>
</dbReference>
<feature type="domain" description="Protein kinase" evidence="9">
    <location>
        <begin position="31"/>
        <end position="292"/>
    </location>
</feature>
<dbReference type="Proteomes" id="UP000031036">
    <property type="component" value="Unassembled WGS sequence"/>
</dbReference>
<evidence type="ECO:0000256" key="5">
    <source>
        <dbReference type="ARBA" id="ARBA00022777"/>
    </source>
</evidence>
<evidence type="ECO:0000256" key="2">
    <source>
        <dbReference type="ARBA" id="ARBA00022527"/>
    </source>
</evidence>
<dbReference type="SMART" id="SM00220">
    <property type="entry name" value="S_TKc"/>
    <property type="match status" value="1"/>
</dbReference>
<dbReference type="PROSITE" id="PS00108">
    <property type="entry name" value="PROTEIN_KINASE_ST"/>
    <property type="match status" value="1"/>
</dbReference>
<dbReference type="PANTHER" id="PTHR24342">
    <property type="entry name" value="SERINE/THREONINE-PROTEIN KINASE 17"/>
    <property type="match status" value="1"/>
</dbReference>
<feature type="binding site" evidence="7">
    <location>
        <position position="64"/>
    </location>
    <ligand>
        <name>ATP</name>
        <dbReference type="ChEBI" id="CHEBI:30616"/>
    </ligand>
</feature>
<dbReference type="Gene3D" id="1.10.510.10">
    <property type="entry name" value="Transferase(Phosphotransferase) domain 1"/>
    <property type="match status" value="1"/>
</dbReference>
<comment type="caution">
    <text evidence="10">The sequence shown here is derived from an EMBL/GenBank/DDBJ whole genome shotgun (WGS) entry which is preliminary data.</text>
</comment>
<dbReference type="EMBL" id="JPKZ01002481">
    <property type="protein sequence ID" value="KHN76649.1"/>
    <property type="molecule type" value="Genomic_DNA"/>
</dbReference>
<comment type="similarity">
    <text evidence="8">Belongs to the protein kinase superfamily.</text>
</comment>
<evidence type="ECO:0000256" key="7">
    <source>
        <dbReference type="PROSITE-ProRule" id="PRU10141"/>
    </source>
</evidence>
<name>A0A0B2V584_TOXCA</name>
<dbReference type="OrthoDB" id="504170at2759"/>
<keyword evidence="3" id="KW-0808">Transferase</keyword>